<dbReference type="InterPro" id="IPR013785">
    <property type="entry name" value="Aldolase_TIM"/>
</dbReference>
<protein>
    <submittedName>
        <fullName evidence="6">2-dehydro-3-deoxy-phosphogluconate aldolase</fullName>
    </submittedName>
    <submittedName>
        <fullName evidence="7">2-dehydro-3-deoxyphosphogluconate aldolase / (4S)-4-hydroxy-2-oxoglutarate aldolase</fullName>
    </submittedName>
</protein>
<keyword evidence="9" id="KW-1185">Reference proteome</keyword>
<dbReference type="EMBL" id="BMFL01000012">
    <property type="protein sequence ID" value="GGF02453.1"/>
    <property type="molecule type" value="Genomic_DNA"/>
</dbReference>
<comment type="similarity">
    <text evidence="2">Belongs to the KHG/KDPG aldolase family.</text>
</comment>
<dbReference type="Proteomes" id="UP000184120">
    <property type="component" value="Unassembled WGS sequence"/>
</dbReference>
<sequence>MSQSIIDTIKQYPIIPIYYNDDIDTCLTIFNKSYEAGIRVFEFVNRGKNSLENFEKLMNHRNTHAKDMLLGIGTIKTAEEAESFIKLDADFLVSPIVNSKIAKVVNHHNKVWIPGAMTPTEIALCEELEAKIVKIFPAATLGINYVSSIKPLFPQLEFIVTGGISTDKNEIQKWFNANVLAIGLGNSLFKDLNNDESFKQSIQDLIHQRK</sequence>
<dbReference type="Pfam" id="PF01081">
    <property type="entry name" value="Aldolase"/>
    <property type="match status" value="1"/>
</dbReference>
<dbReference type="InterPro" id="IPR000887">
    <property type="entry name" value="Aldlse_KDPG_KHG"/>
</dbReference>
<dbReference type="Gene3D" id="3.20.20.70">
    <property type="entry name" value="Aldolase class I"/>
    <property type="match status" value="1"/>
</dbReference>
<dbReference type="STRING" id="1434701.SAMN05443634_103102"/>
<dbReference type="PANTHER" id="PTHR30246">
    <property type="entry name" value="2-KETO-3-DEOXY-6-PHOSPHOGLUCONATE ALDOLASE"/>
    <property type="match status" value="1"/>
</dbReference>
<reference evidence="6" key="1">
    <citation type="journal article" date="2014" name="Int. J. Syst. Evol. Microbiol.">
        <title>Complete genome of a new Firmicutes species belonging to the dominant human colonic microbiota ('Ruminococcus bicirculans') reveals two chromosomes and a selective capacity to utilize plant glucans.</title>
        <authorList>
            <consortium name="NISC Comparative Sequencing Program"/>
            <person name="Wegmann U."/>
            <person name="Louis P."/>
            <person name="Goesmann A."/>
            <person name="Henrissat B."/>
            <person name="Duncan S.H."/>
            <person name="Flint H.J."/>
        </authorList>
    </citation>
    <scope>NUCLEOTIDE SEQUENCE</scope>
    <source>
        <strain evidence="6">CGMCC 1.12707</strain>
    </source>
</reference>
<dbReference type="Proteomes" id="UP000650994">
    <property type="component" value="Unassembled WGS sequence"/>
</dbReference>
<evidence type="ECO:0000256" key="5">
    <source>
        <dbReference type="ARBA" id="ARBA00023277"/>
    </source>
</evidence>
<evidence type="ECO:0000256" key="3">
    <source>
        <dbReference type="ARBA" id="ARBA00011233"/>
    </source>
</evidence>
<reference evidence="7" key="2">
    <citation type="submission" date="2016-11" db="EMBL/GenBank/DDBJ databases">
        <authorList>
            <person name="Jaros S."/>
            <person name="Januszkiewicz K."/>
            <person name="Wedrychowicz H."/>
        </authorList>
    </citation>
    <scope>NUCLEOTIDE SEQUENCE [LARGE SCALE GENOMIC DNA]</scope>
    <source>
        <strain evidence="7">DSM 27989</strain>
    </source>
</reference>
<dbReference type="RefSeq" id="WP_072930012.1">
    <property type="nucleotide sequence ID" value="NZ_BMFL01000012.1"/>
</dbReference>
<reference evidence="6" key="5">
    <citation type="submission" date="2024-05" db="EMBL/GenBank/DDBJ databases">
        <authorList>
            <person name="Sun Q."/>
            <person name="Zhou Y."/>
        </authorList>
    </citation>
    <scope>NUCLEOTIDE SEQUENCE</scope>
    <source>
        <strain evidence="6">CGMCC 1.12707</strain>
    </source>
</reference>
<name>A0A1M6UXT4_9FLAO</name>
<reference evidence="8" key="3">
    <citation type="submission" date="2016-11" db="EMBL/GenBank/DDBJ databases">
        <authorList>
            <person name="Varghese N."/>
            <person name="Submissions S."/>
        </authorList>
    </citation>
    <scope>NUCLEOTIDE SEQUENCE [LARGE SCALE GENOMIC DNA]</scope>
    <source>
        <strain evidence="8">DSM 27989</strain>
    </source>
</reference>
<dbReference type="CDD" id="cd00452">
    <property type="entry name" value="KDPG_aldolase"/>
    <property type="match status" value="1"/>
</dbReference>
<reference evidence="9" key="4">
    <citation type="journal article" date="2019" name="Int. J. Syst. Evol. Microbiol.">
        <title>The Global Catalogue of Microorganisms (GCM) 10K type strain sequencing project: providing services to taxonomists for standard genome sequencing and annotation.</title>
        <authorList>
            <consortium name="The Broad Institute Genomics Platform"/>
            <consortium name="The Broad Institute Genome Sequencing Center for Infectious Disease"/>
            <person name="Wu L."/>
            <person name="Ma J."/>
        </authorList>
    </citation>
    <scope>NUCLEOTIDE SEQUENCE [LARGE SCALE GENOMIC DNA]</scope>
    <source>
        <strain evidence="9">CGMCC 1.12707</strain>
    </source>
</reference>
<dbReference type="EMBL" id="FRBH01000003">
    <property type="protein sequence ID" value="SHK73856.1"/>
    <property type="molecule type" value="Genomic_DNA"/>
</dbReference>
<dbReference type="GO" id="GO:0016829">
    <property type="term" value="F:lyase activity"/>
    <property type="evidence" value="ECO:0007669"/>
    <property type="project" value="UniProtKB-KW"/>
</dbReference>
<proteinExistence type="inferred from homology"/>
<organism evidence="7 8">
    <name type="scientific">Chishuiella changwenlii</name>
    <dbReference type="NCBI Taxonomy" id="1434701"/>
    <lineage>
        <taxon>Bacteria</taxon>
        <taxon>Pseudomonadati</taxon>
        <taxon>Bacteroidota</taxon>
        <taxon>Flavobacteriia</taxon>
        <taxon>Flavobacteriales</taxon>
        <taxon>Weeksellaceae</taxon>
        <taxon>Chishuiella</taxon>
    </lineage>
</organism>
<evidence type="ECO:0000313" key="7">
    <source>
        <dbReference type="EMBL" id="SHK73856.1"/>
    </source>
</evidence>
<dbReference type="PANTHER" id="PTHR30246:SF1">
    <property type="entry name" value="2-DEHYDRO-3-DEOXY-6-PHOSPHOGALACTONATE ALDOLASE-RELATED"/>
    <property type="match status" value="1"/>
</dbReference>
<evidence type="ECO:0000256" key="4">
    <source>
        <dbReference type="ARBA" id="ARBA00023239"/>
    </source>
</evidence>
<evidence type="ECO:0000256" key="1">
    <source>
        <dbReference type="ARBA" id="ARBA00004761"/>
    </source>
</evidence>
<dbReference type="OrthoDB" id="9802667at2"/>
<evidence type="ECO:0000313" key="6">
    <source>
        <dbReference type="EMBL" id="GGF02453.1"/>
    </source>
</evidence>
<comment type="subunit">
    <text evidence="3">Homotrimer.</text>
</comment>
<evidence type="ECO:0000313" key="9">
    <source>
        <dbReference type="Proteomes" id="UP000650994"/>
    </source>
</evidence>
<evidence type="ECO:0000313" key="8">
    <source>
        <dbReference type="Proteomes" id="UP000184120"/>
    </source>
</evidence>
<evidence type="ECO:0000256" key="2">
    <source>
        <dbReference type="ARBA" id="ARBA00006906"/>
    </source>
</evidence>
<keyword evidence="4" id="KW-0456">Lyase</keyword>
<dbReference type="AlphaFoldDB" id="A0A1M6UXT4"/>
<keyword evidence="5" id="KW-0119">Carbohydrate metabolism</keyword>
<gene>
    <name evidence="6" type="ORF">GCM10010984_19970</name>
    <name evidence="7" type="ORF">SAMN05443634_103102</name>
</gene>
<comment type="pathway">
    <text evidence="1">Carbohydrate acid metabolism.</text>
</comment>
<dbReference type="SUPFAM" id="SSF51569">
    <property type="entry name" value="Aldolase"/>
    <property type="match status" value="1"/>
</dbReference>
<accession>A0A1M6UXT4</accession>